<gene>
    <name evidence="9" type="ORF">CLAFUR5_00086</name>
</gene>
<feature type="compositionally biased region" description="Basic and acidic residues" evidence="7">
    <location>
        <begin position="1701"/>
        <end position="1710"/>
    </location>
</feature>
<dbReference type="RefSeq" id="XP_047755714.1">
    <property type="nucleotide sequence ID" value="XM_047899234.1"/>
</dbReference>
<dbReference type="GO" id="GO:0005634">
    <property type="term" value="C:nucleus"/>
    <property type="evidence" value="ECO:0007669"/>
    <property type="project" value="UniProtKB-SubCell"/>
</dbReference>
<keyword evidence="4" id="KW-0779">Telomere</keyword>
<comment type="subcellular location">
    <subcellularLocation>
        <location evidence="2">Chromosome</location>
        <location evidence="2">Telomere</location>
    </subcellularLocation>
    <subcellularLocation>
        <location evidence="1">Nucleus</location>
    </subcellularLocation>
</comment>
<feature type="region of interest" description="Disordered" evidence="7">
    <location>
        <begin position="1154"/>
        <end position="1187"/>
    </location>
</feature>
<keyword evidence="3" id="KW-0158">Chromosome</keyword>
<keyword evidence="6" id="KW-0131">Cell cycle</keyword>
<proteinExistence type="predicted"/>
<dbReference type="KEGG" id="ffu:CLAFUR5_00086"/>
<feature type="compositionally biased region" description="Polar residues" evidence="7">
    <location>
        <begin position="48"/>
        <end position="69"/>
    </location>
</feature>
<dbReference type="SUPFAM" id="SSF48371">
    <property type="entry name" value="ARM repeat"/>
    <property type="match status" value="1"/>
</dbReference>
<sequence length="1759" mass="194325">MFSSPSAPSKYFASLPARPPTPPKDISNDVDVDDALRFLEQGHHETALITNPSKPTSIKTSQTTPSSGTPALAQSRGASANKKVDFSPCLTYHQPAQPTLQGPLQGRSPRHRLSAQAVKPLKSILKASNENLPLTPDDLEHTSSYFSPQEPGSFRKMMQSVVQQLAGSSRDGRRDAYLAINGALKAYEGVPDPQAMVDKMPMLQQFISRDMVWKDQNGKLDSSIVSQALNLTCAILHHPRTSPALDDDFRTFVVDRSIAALEQPEVPKAIIKIHAYLLSQQRFGSHIVTAARADRLVTALQSIEDRCSGNSIISARLIAYQRLIEAQPNVMLKRMRDWIEHIFHGMLSSINDTRARGIETCTHAGLYFGSQPQAATIMYELCEKSVDSQDECEEEQEQTYGDYLTERLNHMALDKELATYAPQIWGAVILLFRNKKRPVEKWPKFKQWLQTIQRCLNSGDIEVKQQANIAWSKLVFAVMPDASTDPALRSMLRVPIVAGLEKRGSDKLSQQQRQIAMDSYCNLLHYGLRPTVSYEEIDKAWELYVEPVLSNMGKGNSKVQVGVCRILEGLLKKSDGVWNANAANLSESIKPEELPRLDAKWVRSRVGKVLGVLEPILQSTMCSSPDRSRYMNSCWKLLLQAVAEAGTQEVKTSSELKEAIAQFTNLFRRLWHASAGSAKSTDGSVWIQRYEALLETAVDNLGAAHFVEDILAKTSANDVEAAPTPSHRMSKHSRVAHPPFVFLFALYYRPTNTLQVDDIYTKSAAWFLELLADTKGTVSGTLGLLHRSLQFCSDQAEPTEICASLWPAIATASVSALGSRKTTSPQHDAQIMGVALKSSLNILSYGLKYTHASPARLDNVRDMYQATCQAAKHYGRDGGVALGVMEPFAKIVKDMAKDIESGVLSQVTVSILDNGVWPKSRQELEHDRKALWAISLDPPRSATFDPFEHVYAAAIIGVQRGYDCMNIPSQSQPTGLLQAVTAFVERCPRSMLLVALRRLQAGIATWVQDKRREVFPRTSNSKAAPSAAHVTQLWTQWMLLLEQLPRKDTSALQALEVLMVAGFSSPSRDVVNKTITVWNATFGSQQSLDYPRSLRSVLRARKAQVEIELPQFPEDDSEEETVELPDFVETQQGLSSFETGLDAAFKSTPRFAFGNKPRSEHVPVKNSPAPVAQSSNVGNRRSRLSTTPKVRLRHDDSQIDFAPIDNTLPSLTREESQFLTDHQKEVKARQHGDAQMFPDLSSSPMSKSTAKGKNIAKKLDFAPQPSIEQEEDTTFATPTGLVDGNPMSDDMPSSPTPKASDNITRADERACESDEDDNETIVDPPSSPPREDEDTIAAALEQPEDTGGPPAELDETILATELPGQQPVTEDAIEHGEDQDEAGENGISDLPSDTVLPAEQLEREAEAAAMEAQLLDNAEDTTIVDTEEILDNTVVEVSAAEDPKQQVGTPSRIENSMLEPQSQQSAKSGAHENLDAPSSRKGSKKRKRNFETTHTSKKKSKSSPFKSFFSRLTGSSQENDDDVQDEIVVASSRSPNKIVSPKVVVPTGKIRHPGALEVVDDVVEDSQEPEPSKAAPPVKRKRGRPPKMASQPQAISQSQELPSTRSDPAVEHRRGRKRRASLSSMGTTDEQGSTSFVADTPAPFKSRKSTRLSQEGSQVINTSRRPSVFSVKRAKRVEEDEQEGDDSEDDLSSAAQSTSAHGRETVESKSILERLRGVYADFKGKVFGSRDEERQFDDLLFEFRREVHEAGRRGYAKDE</sequence>
<dbReference type="Proteomes" id="UP000756132">
    <property type="component" value="Chromosome 1"/>
</dbReference>
<feature type="region of interest" description="Disordered" evidence="7">
    <location>
        <begin position="1434"/>
        <end position="1710"/>
    </location>
</feature>
<dbReference type="EMBL" id="CP090163">
    <property type="protein sequence ID" value="UJO11348.1"/>
    <property type="molecule type" value="Genomic_DNA"/>
</dbReference>
<dbReference type="InterPro" id="IPR016024">
    <property type="entry name" value="ARM-type_fold"/>
</dbReference>
<dbReference type="OMA" id="FMTPPHL"/>
<evidence type="ECO:0000256" key="2">
    <source>
        <dbReference type="ARBA" id="ARBA00004574"/>
    </source>
</evidence>
<dbReference type="GeneID" id="71979964"/>
<evidence type="ECO:0000313" key="10">
    <source>
        <dbReference type="Proteomes" id="UP000756132"/>
    </source>
</evidence>
<reference evidence="9" key="2">
    <citation type="journal article" date="2022" name="Microb. Genom.">
        <title>A chromosome-scale genome assembly of the tomato pathogen Cladosporium fulvum reveals a compartmentalized genome architecture and the presence of a dispensable chromosome.</title>
        <authorList>
            <person name="Zaccaron A.Z."/>
            <person name="Chen L.H."/>
            <person name="Samaras A."/>
            <person name="Stergiopoulos I."/>
        </authorList>
    </citation>
    <scope>NUCLEOTIDE SEQUENCE</scope>
    <source>
        <strain evidence="9">Race5_Kim</strain>
    </source>
</reference>
<dbReference type="GO" id="GO:0000723">
    <property type="term" value="P:telomere maintenance"/>
    <property type="evidence" value="ECO:0007669"/>
    <property type="project" value="TreeGrafter"/>
</dbReference>
<evidence type="ECO:0000256" key="4">
    <source>
        <dbReference type="ARBA" id="ARBA00022895"/>
    </source>
</evidence>
<dbReference type="GO" id="GO:0140445">
    <property type="term" value="C:chromosome, telomeric repeat region"/>
    <property type="evidence" value="ECO:0007669"/>
    <property type="project" value="TreeGrafter"/>
</dbReference>
<feature type="region of interest" description="Disordered" evidence="7">
    <location>
        <begin position="1"/>
        <end position="80"/>
    </location>
</feature>
<protein>
    <submittedName>
        <fullName evidence="9">Telomere length regulator protein rif1</fullName>
    </submittedName>
</protein>
<feature type="compositionally biased region" description="Polar residues" evidence="7">
    <location>
        <begin position="1240"/>
        <end position="1251"/>
    </location>
</feature>
<accession>A0A9Q8L6Y5</accession>
<evidence type="ECO:0000256" key="6">
    <source>
        <dbReference type="ARBA" id="ARBA00023306"/>
    </source>
</evidence>
<feature type="compositionally biased region" description="Acidic residues" evidence="7">
    <location>
        <begin position="1558"/>
        <end position="1568"/>
    </location>
</feature>
<feature type="domain" description="Telomere-associated protein Rif1 N-terminal" evidence="8">
    <location>
        <begin position="165"/>
        <end position="545"/>
    </location>
</feature>
<feature type="compositionally biased region" description="Basic and acidic residues" evidence="7">
    <location>
        <begin position="34"/>
        <end position="46"/>
    </location>
</feature>
<dbReference type="Pfam" id="PF12231">
    <property type="entry name" value="Rif1_N"/>
    <property type="match status" value="1"/>
</dbReference>
<dbReference type="PANTHER" id="PTHR22928:SF3">
    <property type="entry name" value="TELOMERE-ASSOCIATED PROTEIN RIF1"/>
    <property type="match status" value="1"/>
</dbReference>
<dbReference type="InterPro" id="IPR022031">
    <property type="entry name" value="Rif1_N"/>
</dbReference>
<feature type="compositionally biased region" description="Polar residues" evidence="7">
    <location>
        <begin position="1590"/>
        <end position="1606"/>
    </location>
</feature>
<feature type="compositionally biased region" description="Basic and acidic residues" evidence="7">
    <location>
        <begin position="1222"/>
        <end position="1232"/>
    </location>
</feature>
<reference evidence="9" key="1">
    <citation type="submission" date="2021-12" db="EMBL/GenBank/DDBJ databases">
        <authorList>
            <person name="Zaccaron A."/>
            <person name="Stergiopoulos I."/>
        </authorList>
    </citation>
    <scope>NUCLEOTIDE SEQUENCE</scope>
    <source>
        <strain evidence="9">Race5_Kim</strain>
    </source>
</reference>
<feature type="compositionally biased region" description="Acidic residues" evidence="7">
    <location>
        <begin position="1679"/>
        <end position="1691"/>
    </location>
</feature>
<dbReference type="PANTHER" id="PTHR22928">
    <property type="entry name" value="TELOMERE-ASSOCIATED PROTEIN RIF1"/>
    <property type="match status" value="1"/>
</dbReference>
<keyword evidence="5" id="KW-0539">Nucleus</keyword>
<feature type="compositionally biased region" description="Polar residues" evidence="7">
    <location>
        <begin position="1172"/>
        <end position="1187"/>
    </location>
</feature>
<evidence type="ECO:0000256" key="3">
    <source>
        <dbReference type="ARBA" id="ARBA00022454"/>
    </source>
</evidence>
<evidence type="ECO:0000256" key="5">
    <source>
        <dbReference type="ARBA" id="ARBA00023242"/>
    </source>
</evidence>
<dbReference type="OrthoDB" id="1659429at2759"/>
<name>A0A9Q8L6Y5_PASFU</name>
<feature type="compositionally biased region" description="Polar residues" evidence="7">
    <location>
        <begin position="1651"/>
        <end position="1665"/>
    </location>
</feature>
<feature type="region of interest" description="Disordered" evidence="7">
    <location>
        <begin position="1222"/>
        <end position="1392"/>
    </location>
</feature>
<organism evidence="9 10">
    <name type="scientific">Passalora fulva</name>
    <name type="common">Tomato leaf mold</name>
    <name type="synonym">Cladosporium fulvum</name>
    <dbReference type="NCBI Taxonomy" id="5499"/>
    <lineage>
        <taxon>Eukaryota</taxon>
        <taxon>Fungi</taxon>
        <taxon>Dikarya</taxon>
        <taxon>Ascomycota</taxon>
        <taxon>Pezizomycotina</taxon>
        <taxon>Dothideomycetes</taxon>
        <taxon>Dothideomycetidae</taxon>
        <taxon>Mycosphaerellales</taxon>
        <taxon>Mycosphaerellaceae</taxon>
        <taxon>Fulvia</taxon>
    </lineage>
</organism>
<evidence type="ECO:0000256" key="1">
    <source>
        <dbReference type="ARBA" id="ARBA00004123"/>
    </source>
</evidence>
<evidence type="ECO:0000256" key="7">
    <source>
        <dbReference type="SAM" id="MobiDB-lite"/>
    </source>
</evidence>
<keyword evidence="10" id="KW-1185">Reference proteome</keyword>
<feature type="compositionally biased region" description="Polar residues" evidence="7">
    <location>
        <begin position="1446"/>
        <end position="1467"/>
    </location>
</feature>
<evidence type="ECO:0000313" key="9">
    <source>
        <dbReference type="EMBL" id="UJO11348.1"/>
    </source>
</evidence>
<evidence type="ECO:0000259" key="8">
    <source>
        <dbReference type="Pfam" id="PF12231"/>
    </source>
</evidence>
<feature type="compositionally biased region" description="Polar residues" evidence="7">
    <location>
        <begin position="1621"/>
        <end position="1637"/>
    </location>
</feature>